<dbReference type="Gene3D" id="1.25.40.10">
    <property type="entry name" value="Tetratricopeptide repeat domain"/>
    <property type="match status" value="1"/>
</dbReference>
<evidence type="ECO:0000256" key="2">
    <source>
        <dbReference type="ARBA" id="ARBA00022679"/>
    </source>
</evidence>
<dbReference type="GO" id="GO:0032259">
    <property type="term" value="P:methylation"/>
    <property type="evidence" value="ECO:0007669"/>
    <property type="project" value="UniProtKB-KW"/>
</dbReference>
<evidence type="ECO:0000256" key="3">
    <source>
        <dbReference type="ARBA" id="ARBA00022691"/>
    </source>
</evidence>
<dbReference type="AlphaFoldDB" id="A0A835CU44"/>
<protein>
    <submittedName>
        <fullName evidence="4">Uncharacterized protein</fullName>
    </submittedName>
</protein>
<keyword evidence="1" id="KW-0489">Methyltransferase</keyword>
<dbReference type="GO" id="GO:0008168">
    <property type="term" value="F:methyltransferase activity"/>
    <property type="evidence" value="ECO:0007669"/>
    <property type="project" value="UniProtKB-KW"/>
</dbReference>
<dbReference type="GO" id="GO:0042826">
    <property type="term" value="F:histone deacetylase binding"/>
    <property type="evidence" value="ECO:0007669"/>
    <property type="project" value="TreeGrafter"/>
</dbReference>
<keyword evidence="2" id="KW-0808">Transferase</keyword>
<comment type="caution">
    <text evidence="4">The sequence shown here is derived from an EMBL/GenBank/DDBJ whole genome shotgun (WGS) entry which is preliminary data.</text>
</comment>
<evidence type="ECO:0000313" key="5">
    <source>
        <dbReference type="Proteomes" id="UP000639338"/>
    </source>
</evidence>
<name>A0A835CU44_APHGI</name>
<dbReference type="InterPro" id="IPR046341">
    <property type="entry name" value="SET_dom_sf"/>
</dbReference>
<evidence type="ECO:0000256" key="1">
    <source>
        <dbReference type="ARBA" id="ARBA00022603"/>
    </source>
</evidence>
<dbReference type="InterPro" id="IPR011990">
    <property type="entry name" value="TPR-like_helical_dom_sf"/>
</dbReference>
<dbReference type="InterPro" id="IPR052097">
    <property type="entry name" value="SET-MYND_domain_protein"/>
</dbReference>
<organism evidence="4 5">
    <name type="scientific">Aphidius gifuensis</name>
    <name type="common">Parasitoid wasp</name>
    <dbReference type="NCBI Taxonomy" id="684658"/>
    <lineage>
        <taxon>Eukaryota</taxon>
        <taxon>Metazoa</taxon>
        <taxon>Ecdysozoa</taxon>
        <taxon>Arthropoda</taxon>
        <taxon>Hexapoda</taxon>
        <taxon>Insecta</taxon>
        <taxon>Pterygota</taxon>
        <taxon>Neoptera</taxon>
        <taxon>Endopterygota</taxon>
        <taxon>Hymenoptera</taxon>
        <taxon>Apocrita</taxon>
        <taxon>Ichneumonoidea</taxon>
        <taxon>Braconidae</taxon>
        <taxon>Aphidiinae</taxon>
        <taxon>Aphidius</taxon>
    </lineage>
</organism>
<dbReference type="Gene3D" id="2.170.270.10">
    <property type="entry name" value="SET domain"/>
    <property type="match status" value="1"/>
</dbReference>
<proteinExistence type="predicted"/>
<dbReference type="GO" id="GO:0005737">
    <property type="term" value="C:cytoplasm"/>
    <property type="evidence" value="ECO:0007669"/>
    <property type="project" value="TreeGrafter"/>
</dbReference>
<dbReference type="OrthoDB" id="7770870at2759"/>
<sequence>MEKKHNRDHPADTTADAKQLFLQKTTLKDKFEVVWKSSISSIEKESDDKFVKSVDHSESWRKIGNNEFTTSKNEDYLRKSIEAYTKSIAFAPAGSNELSLAYANRSAVLFEARLYQDCLLDIERALKSGYPDDLKTKLFLRQSLCFKALKPSSNTETNISMANAMQWLPNLKKNNRKYNITKEYSKMMHQLEKPRDFANSEPGDTVEWSNFMMSFCKLTKRSCDPNVDWAYLGPNVGYYAKKPIIQGEPILVSTVGSYSLPKIIRNVSFRHITDDPVPCKCIACVENWPAARYLPSYQSMGLPISITKKLDRMTLIMKGWIGIIRNKDTKELLKIKDKLNGMNDEFHQYITGPCQEIPLWYFAMRMLYNRLHMVYHNTMTMYENSTNS</sequence>
<accession>A0A835CU44</accession>
<dbReference type="SUPFAM" id="SSF82199">
    <property type="entry name" value="SET domain"/>
    <property type="match status" value="1"/>
</dbReference>
<evidence type="ECO:0000313" key="4">
    <source>
        <dbReference type="EMBL" id="KAF7996659.1"/>
    </source>
</evidence>
<keyword evidence="5" id="KW-1185">Reference proteome</keyword>
<dbReference type="GO" id="GO:0005634">
    <property type="term" value="C:nucleus"/>
    <property type="evidence" value="ECO:0007669"/>
    <property type="project" value="TreeGrafter"/>
</dbReference>
<dbReference type="PANTHER" id="PTHR46165:SF2">
    <property type="entry name" value="SET AND MYND DOMAIN-CONTAINING PROTEIN 4"/>
    <property type="match status" value="1"/>
</dbReference>
<keyword evidence="3" id="KW-0949">S-adenosyl-L-methionine</keyword>
<dbReference type="SUPFAM" id="SSF48452">
    <property type="entry name" value="TPR-like"/>
    <property type="match status" value="1"/>
</dbReference>
<reference evidence="4 5" key="1">
    <citation type="submission" date="2020-08" db="EMBL/GenBank/DDBJ databases">
        <title>Aphidius gifuensis genome sequencing and assembly.</title>
        <authorList>
            <person name="Du Z."/>
        </authorList>
    </citation>
    <scope>NUCLEOTIDE SEQUENCE [LARGE SCALE GENOMIC DNA]</scope>
    <source>
        <strain evidence="4">YNYX2018</strain>
        <tissue evidence="4">Adults</tissue>
    </source>
</reference>
<gene>
    <name evidence="4" type="ORF">HCN44_002305</name>
</gene>
<dbReference type="PANTHER" id="PTHR46165">
    <property type="entry name" value="SET AND MYND DOMAIN-CONTAINING PROTEIN 4"/>
    <property type="match status" value="1"/>
</dbReference>
<dbReference type="Proteomes" id="UP000639338">
    <property type="component" value="Unassembled WGS sequence"/>
</dbReference>
<dbReference type="EMBL" id="JACMRX010000001">
    <property type="protein sequence ID" value="KAF7996659.1"/>
    <property type="molecule type" value="Genomic_DNA"/>
</dbReference>